<name>A0ABR2XGP1_9PEZI</name>
<gene>
    <name evidence="1" type="ORF">SCAR479_10525</name>
</gene>
<proteinExistence type="predicted"/>
<dbReference type="EMBL" id="JARVKM010000057">
    <property type="protein sequence ID" value="KAK9772840.1"/>
    <property type="molecule type" value="Genomic_DNA"/>
</dbReference>
<dbReference type="InterPro" id="IPR029058">
    <property type="entry name" value="AB_hydrolase_fold"/>
</dbReference>
<dbReference type="Proteomes" id="UP001465668">
    <property type="component" value="Unassembled WGS sequence"/>
</dbReference>
<accession>A0ABR2XGP1</accession>
<keyword evidence="1" id="KW-0378">Hydrolase</keyword>
<keyword evidence="2" id="KW-1185">Reference proteome</keyword>
<dbReference type="GO" id="GO:0016787">
    <property type="term" value="F:hydrolase activity"/>
    <property type="evidence" value="ECO:0007669"/>
    <property type="project" value="UniProtKB-KW"/>
</dbReference>
<protein>
    <submittedName>
        <fullName evidence="1">Alpha/beta hydrolase fold protein</fullName>
    </submittedName>
</protein>
<organism evidence="1 2">
    <name type="scientific">Seiridium cardinale</name>
    <dbReference type="NCBI Taxonomy" id="138064"/>
    <lineage>
        <taxon>Eukaryota</taxon>
        <taxon>Fungi</taxon>
        <taxon>Dikarya</taxon>
        <taxon>Ascomycota</taxon>
        <taxon>Pezizomycotina</taxon>
        <taxon>Sordariomycetes</taxon>
        <taxon>Xylariomycetidae</taxon>
        <taxon>Amphisphaeriales</taxon>
        <taxon>Sporocadaceae</taxon>
        <taxon>Seiridium</taxon>
    </lineage>
</organism>
<evidence type="ECO:0000313" key="2">
    <source>
        <dbReference type="Proteomes" id="UP001465668"/>
    </source>
</evidence>
<dbReference type="Gene3D" id="3.40.50.1820">
    <property type="entry name" value="alpha/beta hydrolase"/>
    <property type="match status" value="1"/>
</dbReference>
<comment type="caution">
    <text evidence="1">The sequence shown here is derived from an EMBL/GenBank/DDBJ whole genome shotgun (WGS) entry which is preliminary data.</text>
</comment>
<sequence length="263" mass="29540">MSGEDVALTDGAQLFVKLLGVDGKSKPLLNVLHGAPGLSNREDPEPYSVFLQPQFHDKAWVGDEKFILVGGSYEGLVAPQYVLKFPARVTTLITRGTWTRGPLSTLAILKTILMSERIEPDPDRQLRCWSGNLLDDEDFTQAYLEIVPMFAAESPDREGPAPLSFEAKKAFSSLENIYAATQNFAFSYNVTKFDVRSKLKDIEVPTLSFVDVATWSFLSKRGKSWSMVSLIQLAIFEHWGHGPSLDESWAFQERVWEFLAPFQ</sequence>
<evidence type="ECO:0000313" key="1">
    <source>
        <dbReference type="EMBL" id="KAK9772840.1"/>
    </source>
</evidence>
<reference evidence="1 2" key="1">
    <citation type="submission" date="2024-02" db="EMBL/GenBank/DDBJ databases">
        <title>First draft genome assembly of two strains of Seiridium cardinale.</title>
        <authorList>
            <person name="Emiliani G."/>
            <person name="Scali E."/>
        </authorList>
    </citation>
    <scope>NUCLEOTIDE SEQUENCE [LARGE SCALE GENOMIC DNA]</scope>
    <source>
        <strain evidence="1 2">BM-138-000479</strain>
    </source>
</reference>
<dbReference type="SUPFAM" id="SSF53474">
    <property type="entry name" value="alpha/beta-Hydrolases"/>
    <property type="match status" value="1"/>
</dbReference>